<feature type="non-terminal residue" evidence="2">
    <location>
        <position position="243"/>
    </location>
</feature>
<gene>
    <name evidence="2" type="ORF">METZ01_LOCUS433428</name>
</gene>
<dbReference type="Gene3D" id="3.30.870.10">
    <property type="entry name" value="Endonuclease Chain A"/>
    <property type="match status" value="1"/>
</dbReference>
<name>A0A382YBI6_9ZZZZ</name>
<protein>
    <recommendedName>
        <fullName evidence="1">Phospholipase D-like domain-containing protein</fullName>
    </recommendedName>
</protein>
<evidence type="ECO:0000313" key="2">
    <source>
        <dbReference type="EMBL" id="SVD80574.1"/>
    </source>
</evidence>
<dbReference type="EMBL" id="UINC01174445">
    <property type="protein sequence ID" value="SVD80574.1"/>
    <property type="molecule type" value="Genomic_DNA"/>
</dbReference>
<dbReference type="Pfam" id="PF13091">
    <property type="entry name" value="PLDc_2"/>
    <property type="match status" value="1"/>
</dbReference>
<organism evidence="2">
    <name type="scientific">marine metagenome</name>
    <dbReference type="NCBI Taxonomy" id="408172"/>
    <lineage>
        <taxon>unclassified sequences</taxon>
        <taxon>metagenomes</taxon>
        <taxon>ecological metagenomes</taxon>
    </lineage>
</organism>
<dbReference type="InterPro" id="IPR025202">
    <property type="entry name" value="PLD-like_dom"/>
</dbReference>
<reference evidence="2" key="1">
    <citation type="submission" date="2018-05" db="EMBL/GenBank/DDBJ databases">
        <authorList>
            <person name="Lanie J.A."/>
            <person name="Ng W.-L."/>
            <person name="Kazmierczak K.M."/>
            <person name="Andrzejewski T.M."/>
            <person name="Davidsen T.M."/>
            <person name="Wayne K.J."/>
            <person name="Tettelin H."/>
            <person name="Glass J.I."/>
            <person name="Rusch D."/>
            <person name="Podicherti R."/>
            <person name="Tsui H.-C.T."/>
            <person name="Winkler M.E."/>
        </authorList>
    </citation>
    <scope>NUCLEOTIDE SEQUENCE</scope>
</reference>
<evidence type="ECO:0000259" key="1">
    <source>
        <dbReference type="Pfam" id="PF13091"/>
    </source>
</evidence>
<accession>A0A382YBI6</accession>
<dbReference type="SUPFAM" id="SSF56024">
    <property type="entry name" value="Phospholipase D/nuclease"/>
    <property type="match status" value="1"/>
</dbReference>
<sequence length="243" mass="27635">MDSEIIDHQLLSSLKTGFLDRAILSDKEFQPELLVNERSTGKKILSVIIKELLNCQAFWFSVAFATKGGVATLIETLKNLEAKGVPGQVLVSQYQNFTEPEALKMLLKFSNVGLRMMTRGNFHAKGYMFKTAFGRNLIVGSSNLTDNALCSNKEWNLKISALAESEIMFQSHAEFEKEYQEAVEVDTDFINQYVSIYNETRYSSRYILPISEPTALYTVRQPQVQPNQMQKQALKNLESLRNQ</sequence>
<feature type="domain" description="Phospholipase D-like" evidence="1">
    <location>
        <begin position="70"/>
        <end position="177"/>
    </location>
</feature>
<dbReference type="AlphaFoldDB" id="A0A382YBI6"/>
<proteinExistence type="predicted"/>